<dbReference type="Proteomes" id="UP000322726">
    <property type="component" value="Chromosome"/>
</dbReference>
<protein>
    <submittedName>
        <fullName evidence="1">Uncharacterized protein</fullName>
    </submittedName>
</protein>
<dbReference type="Pfam" id="PF14591">
    <property type="entry name" value="AF0941-like"/>
    <property type="match status" value="1"/>
</dbReference>
<evidence type="ECO:0000313" key="2">
    <source>
        <dbReference type="Proteomes" id="UP000322726"/>
    </source>
</evidence>
<reference evidence="2" key="1">
    <citation type="submission" date="2019-09" db="EMBL/GenBank/DDBJ databases">
        <title>Complete genome sequencing of four Arcobacter species reveals a diverse suite of mobile elements.</title>
        <authorList>
            <person name="On S.L.W."/>
            <person name="Miller W.G."/>
            <person name="Biggs P."/>
            <person name="Cornelius A."/>
            <person name="Vandamme P."/>
        </authorList>
    </citation>
    <scope>NUCLEOTIDE SEQUENCE [LARGE SCALE GENOMIC DNA]</scope>
    <source>
        <strain evidence="2">LMG 26638</strain>
    </source>
</reference>
<dbReference type="EMBL" id="CP035928">
    <property type="protein sequence ID" value="QEP33912.1"/>
    <property type="molecule type" value="Genomic_DNA"/>
</dbReference>
<reference evidence="1 2" key="3">
    <citation type="submission" date="2019-09" db="EMBL/GenBank/DDBJ databases">
        <title>Taxonomic note: a critical rebuttal of the proposed division of the genus Arcobacter into six genera, emended descriptions of Arcobacter anaerophilus and the genus Arcobacter, and an assessment of genus-level boundaries for Epsilonproteobacteria using in silico genomic comparator tools.</title>
        <authorList>
            <person name="On S.L.W."/>
            <person name="Miller W.G."/>
            <person name="Biggs P."/>
            <person name="Cornelius A."/>
            <person name="Vandamme P."/>
        </authorList>
    </citation>
    <scope>NUCLEOTIDE SEQUENCE [LARGE SCALE GENOMIC DNA]</scope>
    <source>
        <strain evidence="1 2">LMG 26638</strain>
    </source>
</reference>
<accession>A0A5C2HCA2</accession>
<gene>
    <name evidence="1" type="ORF">APAC_0769</name>
</gene>
<reference evidence="1 2" key="2">
    <citation type="submission" date="2019-09" db="EMBL/GenBank/DDBJ databases">
        <title>Complete genome sequencing of four Arcobacter species reveals a diverse suite of mobile elements.</title>
        <authorList>
            <person name="Miller W.G."/>
            <person name="Yee E."/>
            <person name="Bono J.L."/>
        </authorList>
    </citation>
    <scope>NUCLEOTIDE SEQUENCE [LARGE SCALE GENOMIC DNA]</scope>
    <source>
        <strain evidence="1 2">LMG 26638</strain>
    </source>
</reference>
<name>A0A5C2HCA2_9BACT</name>
<proteinExistence type="predicted"/>
<dbReference type="OrthoDB" id="5349051at2"/>
<dbReference type="RefSeq" id="WP_130232868.1">
    <property type="nucleotide sequence ID" value="NZ_BMEF01000004.1"/>
</dbReference>
<dbReference type="InterPro" id="IPR013502">
    <property type="entry name" value="Uncharacterised_AF0941"/>
</dbReference>
<evidence type="ECO:0000313" key="1">
    <source>
        <dbReference type="EMBL" id="QEP33912.1"/>
    </source>
</evidence>
<dbReference type="AlphaFoldDB" id="A0A5C2HCA2"/>
<dbReference type="KEGG" id="apai:APAC_0769"/>
<sequence>MSIQRELETLIKEDVLIEIEEYIKELKTMIESNNDTIDANEELKQMEEMKKDFEDILTDLVHGDIKDEEAKELLDEIIEMRKEED</sequence>
<keyword evidence="2" id="KW-1185">Reference proteome</keyword>
<organism evidence="1 2">
    <name type="scientific">Malaciobacter pacificus</name>
    <dbReference type="NCBI Taxonomy" id="1080223"/>
    <lineage>
        <taxon>Bacteria</taxon>
        <taxon>Pseudomonadati</taxon>
        <taxon>Campylobacterota</taxon>
        <taxon>Epsilonproteobacteria</taxon>
        <taxon>Campylobacterales</taxon>
        <taxon>Arcobacteraceae</taxon>
        <taxon>Malaciobacter</taxon>
    </lineage>
</organism>